<dbReference type="RefSeq" id="WP_100920221.1">
    <property type="nucleotide sequence ID" value="NZ_CP020370.1"/>
</dbReference>
<dbReference type="Pfam" id="PF04365">
    <property type="entry name" value="BrnT_toxin"/>
    <property type="match status" value="1"/>
</dbReference>
<organism evidence="1 2">
    <name type="scientific">Candidatus Thiodictyon syntrophicum</name>
    <dbReference type="NCBI Taxonomy" id="1166950"/>
    <lineage>
        <taxon>Bacteria</taxon>
        <taxon>Pseudomonadati</taxon>
        <taxon>Pseudomonadota</taxon>
        <taxon>Gammaproteobacteria</taxon>
        <taxon>Chromatiales</taxon>
        <taxon>Chromatiaceae</taxon>
        <taxon>Thiodictyon</taxon>
    </lineage>
</organism>
<gene>
    <name evidence="1" type="ORF">THSYN_17120</name>
</gene>
<protein>
    <recommendedName>
        <fullName evidence="3">BrnT family toxin</fullName>
    </recommendedName>
</protein>
<reference evidence="1 2" key="1">
    <citation type="submission" date="2017-03" db="EMBL/GenBank/DDBJ databases">
        <title>Complete genome sequence of Candidatus 'Thiodictyon syntrophicum' sp. nov. strain Cad16T, a photolithoautotroph purple sulfur bacterium isolated from an alpine meromictic lake.</title>
        <authorList>
            <person name="Luedin S.M."/>
            <person name="Pothier J.F."/>
            <person name="Danza F."/>
            <person name="Storelli N."/>
            <person name="Wittwer M."/>
            <person name="Tonolla M."/>
        </authorList>
    </citation>
    <scope>NUCLEOTIDE SEQUENCE [LARGE SCALE GENOMIC DNA]</scope>
    <source>
        <strain evidence="1 2">Cad16T</strain>
    </source>
</reference>
<dbReference type="InterPro" id="IPR038573">
    <property type="entry name" value="BrnT_sf"/>
</dbReference>
<evidence type="ECO:0008006" key="3">
    <source>
        <dbReference type="Google" id="ProtNLM"/>
    </source>
</evidence>
<keyword evidence="2" id="KW-1185">Reference proteome</keyword>
<accession>A0A2K8UAB2</accession>
<dbReference type="Proteomes" id="UP000232638">
    <property type="component" value="Chromosome"/>
</dbReference>
<evidence type="ECO:0000313" key="1">
    <source>
        <dbReference type="EMBL" id="AUB82495.1"/>
    </source>
</evidence>
<proteinExistence type="predicted"/>
<sequence length="97" mass="10899">MDIAFERNGDLFVWNRAKAATNWRTHRVRFEDAAAVFADPLFVLVDAARNDEARDAAIGFGATGRLLYVVHIEVTASHIRIISARRAEPEEEALYAL</sequence>
<dbReference type="InterPro" id="IPR007460">
    <property type="entry name" value="BrnT_toxin"/>
</dbReference>
<dbReference type="KEGG" id="tsy:THSYN_17120"/>
<name>A0A2K8UAB2_9GAMM</name>
<dbReference type="AlphaFoldDB" id="A0A2K8UAB2"/>
<dbReference type="OrthoDB" id="9802417at2"/>
<dbReference type="Gene3D" id="3.10.450.530">
    <property type="entry name" value="Ribonuclease toxin, BrnT, of type II toxin-antitoxin system"/>
    <property type="match status" value="1"/>
</dbReference>
<dbReference type="EMBL" id="CP020370">
    <property type="protein sequence ID" value="AUB82495.1"/>
    <property type="molecule type" value="Genomic_DNA"/>
</dbReference>
<evidence type="ECO:0000313" key="2">
    <source>
        <dbReference type="Proteomes" id="UP000232638"/>
    </source>
</evidence>